<dbReference type="GO" id="GO:0016787">
    <property type="term" value="F:hydrolase activity"/>
    <property type="evidence" value="ECO:0007669"/>
    <property type="project" value="UniProtKB-KW"/>
</dbReference>
<feature type="transmembrane region" description="Helical" evidence="3">
    <location>
        <begin position="259"/>
        <end position="277"/>
    </location>
</feature>
<dbReference type="KEGG" id="rto:RTO_02070"/>
<dbReference type="AlphaFoldDB" id="D4M183"/>
<dbReference type="InterPro" id="IPR042002">
    <property type="entry name" value="Sortase_C"/>
</dbReference>
<keyword evidence="1" id="KW-0378">Hydrolase</keyword>
<dbReference type="CDD" id="cd05827">
    <property type="entry name" value="Sortase_C"/>
    <property type="match status" value="1"/>
</dbReference>
<dbReference type="Gene3D" id="2.40.260.10">
    <property type="entry name" value="Sortase"/>
    <property type="match status" value="1"/>
</dbReference>
<evidence type="ECO:0000256" key="3">
    <source>
        <dbReference type="SAM" id="Phobius"/>
    </source>
</evidence>
<evidence type="ECO:0000313" key="4">
    <source>
        <dbReference type="EMBL" id="CBL24995.1"/>
    </source>
</evidence>
<keyword evidence="3" id="KW-1133">Transmembrane helix</keyword>
<reference evidence="4 5" key="2">
    <citation type="submission" date="2010-03" db="EMBL/GenBank/DDBJ databases">
        <authorList>
            <person name="Pajon A."/>
        </authorList>
    </citation>
    <scope>NUCLEOTIDE SEQUENCE [LARGE SCALE GENOMIC DNA]</scope>
    <source>
        <strain evidence="4 5">L2-14</strain>
    </source>
</reference>
<dbReference type="SUPFAM" id="SSF63817">
    <property type="entry name" value="Sortase"/>
    <property type="match status" value="1"/>
</dbReference>
<evidence type="ECO:0000256" key="1">
    <source>
        <dbReference type="ARBA" id="ARBA00022801"/>
    </source>
</evidence>
<dbReference type="Proteomes" id="UP000008956">
    <property type="component" value="Chromosome"/>
</dbReference>
<name>D4M183_9FIRM</name>
<dbReference type="NCBIfam" id="TIGR01076">
    <property type="entry name" value="sortase_fam"/>
    <property type="match status" value="1"/>
</dbReference>
<dbReference type="InterPro" id="IPR023365">
    <property type="entry name" value="Sortase_dom-sf"/>
</dbReference>
<sequence>MENDRKNQTTRTKKRKKMLTGVLFVTGLLLCIYPAFASLIDRKHQQNVIQTYQGNIEANSEEKLQEMLGEAERYNEMLWQTNGVLIGDIEQGILEEESYQSQLNLSGTSVMGTLSIPKINVDLPIYHGTEEEILANGVGHLQESSLPVGGENTHCILTGHRGLPNAKLFTRLDEMEQGDLFFLTVCGEKLAYEVTKIEIVHPEDVEGLRIQAEKDLVSLITCTPYGLNTKRLVVTGERIPYTEKQEQEIVPGSMSFRELVFTALPFLYLVVGIGSMIRKKRGKRSSNETQKD</sequence>
<feature type="active site" description="Proton donor/acceptor" evidence="2">
    <location>
        <position position="160"/>
    </location>
</feature>
<proteinExistence type="predicted"/>
<keyword evidence="3" id="KW-0472">Membrane</keyword>
<evidence type="ECO:0000256" key="2">
    <source>
        <dbReference type="PIRSR" id="PIRSR605754-1"/>
    </source>
</evidence>
<keyword evidence="3" id="KW-0812">Transmembrane</keyword>
<dbReference type="InterPro" id="IPR005754">
    <property type="entry name" value="Sortase"/>
</dbReference>
<evidence type="ECO:0000313" key="5">
    <source>
        <dbReference type="Proteomes" id="UP000008956"/>
    </source>
</evidence>
<dbReference type="NCBIfam" id="NF033745">
    <property type="entry name" value="class_C_sortase"/>
    <property type="match status" value="1"/>
</dbReference>
<gene>
    <name evidence="4" type="ORF">RTO_02070</name>
</gene>
<organism evidence="4 5">
    <name type="scientific">[Ruminococcus] torques L2-14</name>
    <dbReference type="NCBI Taxonomy" id="657313"/>
    <lineage>
        <taxon>Bacteria</taxon>
        <taxon>Bacillati</taxon>
        <taxon>Bacillota</taxon>
        <taxon>Clostridia</taxon>
        <taxon>Lachnospirales</taxon>
        <taxon>Lachnospiraceae</taxon>
        <taxon>Mediterraneibacter</taxon>
    </lineage>
</organism>
<protein>
    <submittedName>
        <fullName evidence="4">LPXTG-site transpeptidase (Sortase) family protein</fullName>
    </submittedName>
</protein>
<dbReference type="Pfam" id="PF04203">
    <property type="entry name" value="Sortase"/>
    <property type="match status" value="1"/>
</dbReference>
<dbReference type="PATRIC" id="fig|657313.3.peg.1557"/>
<dbReference type="EMBL" id="FP929055">
    <property type="protein sequence ID" value="CBL24995.1"/>
    <property type="molecule type" value="Genomic_DNA"/>
</dbReference>
<reference evidence="4 5" key="1">
    <citation type="submission" date="2010-03" db="EMBL/GenBank/DDBJ databases">
        <title>The genome sequence of Ruminococcus torques L2-14.</title>
        <authorList>
            <consortium name="metaHIT consortium -- http://www.metahit.eu/"/>
            <person name="Pajon A."/>
            <person name="Turner K."/>
            <person name="Parkhill J."/>
            <person name="Duncan S."/>
            <person name="Flint H."/>
        </authorList>
    </citation>
    <scope>NUCLEOTIDE SEQUENCE [LARGE SCALE GENOMIC DNA]</scope>
    <source>
        <strain evidence="4 5">L2-14</strain>
    </source>
</reference>
<feature type="active site" description="Acyl-thioester intermediate" evidence="2">
    <location>
        <position position="222"/>
    </location>
</feature>
<accession>D4M183</accession>
<dbReference type="RefSeq" id="WP_015527636.1">
    <property type="nucleotide sequence ID" value="NC_021015.1"/>
</dbReference>
<dbReference type="HOGENOM" id="CLU_045680_1_1_9"/>